<evidence type="ECO:0000259" key="1">
    <source>
        <dbReference type="Pfam" id="PF12697"/>
    </source>
</evidence>
<dbReference type="STRING" id="888050.HMPREF9004_1940"/>
<evidence type="ECO:0000313" key="2">
    <source>
        <dbReference type="EMBL" id="ENO17398.1"/>
    </source>
</evidence>
<dbReference type="Gene3D" id="3.40.50.1820">
    <property type="entry name" value="alpha/beta hydrolase"/>
    <property type="match status" value="1"/>
</dbReference>
<comment type="caution">
    <text evidence="2">The sequence shown here is derived from an EMBL/GenBank/DDBJ whole genome shotgun (WGS) entry which is preliminary data.</text>
</comment>
<accession>N6X8A0</accession>
<dbReference type="InterPro" id="IPR050266">
    <property type="entry name" value="AB_hydrolase_sf"/>
</dbReference>
<dbReference type="InterPro" id="IPR000073">
    <property type="entry name" value="AB_hydrolase_1"/>
</dbReference>
<dbReference type="AlphaFoldDB" id="N6X8A0"/>
<organism evidence="2 3">
    <name type="scientific">Schaalia cardiffensis F0333</name>
    <dbReference type="NCBI Taxonomy" id="888050"/>
    <lineage>
        <taxon>Bacteria</taxon>
        <taxon>Bacillati</taxon>
        <taxon>Actinomycetota</taxon>
        <taxon>Actinomycetes</taxon>
        <taxon>Actinomycetales</taxon>
        <taxon>Actinomycetaceae</taxon>
        <taxon>Schaalia</taxon>
    </lineage>
</organism>
<reference evidence="2 3" key="1">
    <citation type="submission" date="2013-03" db="EMBL/GenBank/DDBJ databases">
        <title>Reference genome for the Human Microbiome Project.</title>
        <authorList>
            <person name="Aqrawi P."/>
            <person name="Ayvaz T."/>
            <person name="Bess C."/>
            <person name="Blankenburg K."/>
            <person name="Coyle M."/>
            <person name="Deng J."/>
            <person name="Forbes L."/>
            <person name="Fowler G."/>
            <person name="Francisco L."/>
            <person name="Fu Q."/>
            <person name="Gibbs R."/>
            <person name="Gross S."/>
            <person name="Gubbala S."/>
            <person name="Hale W."/>
            <person name="Hemphill L."/>
            <person name="Highlander S."/>
            <person name="Hirani K."/>
            <person name="Jackson L."/>
            <person name="Jakkamsetti A."/>
            <person name="Javaid M."/>
            <person name="Jayaseelan J.C."/>
            <person name="Jiang H."/>
            <person name="Joshi V."/>
            <person name="Korchina V."/>
            <person name="Kovar C."/>
            <person name="Lara F."/>
            <person name="Lee S."/>
            <person name="Liu Y."/>
            <person name="Mata R."/>
            <person name="Mathew T."/>
            <person name="Munidasa M."/>
            <person name="Muzny D."/>
            <person name="Nazareth L."/>
            <person name="Ngo R."/>
            <person name="Nguyen L."/>
            <person name="Nguyen N."/>
            <person name="Okwuonu G."/>
            <person name="Ongeri F."/>
            <person name="Palculict T."/>
            <person name="Patil S."/>
            <person name="Petrosino J."/>
            <person name="Pham C."/>
            <person name="Pham P."/>
            <person name="Pu L.-L."/>
            <person name="Qin X."/>
            <person name="Qu J."/>
            <person name="Reid J."/>
            <person name="Ross M."/>
            <person name="Ruth R."/>
            <person name="Saada N."/>
            <person name="San Lucas F."/>
            <person name="Santibanez J."/>
            <person name="Shang Y."/>
            <person name="Simmons D."/>
            <person name="Song X.-Z."/>
            <person name="Tang L.-Y."/>
            <person name="Thornton R."/>
            <person name="Warren J."/>
            <person name="Weissenberger G."/>
            <person name="Wilczek-Boney K."/>
            <person name="Worley K."/>
            <person name="Youmans B."/>
            <person name="Zhang J."/>
            <person name="Zhang L."/>
            <person name="Zhao Z."/>
            <person name="Zhou C."/>
            <person name="Zhu D."/>
            <person name="Zhu Y."/>
        </authorList>
    </citation>
    <scope>NUCLEOTIDE SEQUENCE [LARGE SCALE GENOMIC DNA]</scope>
    <source>
        <strain evidence="2 3">F0333</strain>
    </source>
</reference>
<name>N6X8A0_9ACTO</name>
<dbReference type="Pfam" id="PF12697">
    <property type="entry name" value="Abhydrolase_6"/>
    <property type="match status" value="1"/>
</dbReference>
<dbReference type="EMBL" id="AQHZ01000029">
    <property type="protein sequence ID" value="ENO17398.1"/>
    <property type="molecule type" value="Genomic_DNA"/>
</dbReference>
<gene>
    <name evidence="2" type="ORF">HMPREF9004_1940</name>
</gene>
<dbReference type="PANTHER" id="PTHR43798">
    <property type="entry name" value="MONOACYLGLYCEROL LIPASE"/>
    <property type="match status" value="1"/>
</dbReference>
<feature type="domain" description="AB hydrolase-1" evidence="1">
    <location>
        <begin position="32"/>
        <end position="262"/>
    </location>
</feature>
<keyword evidence="3" id="KW-1185">Reference proteome</keyword>
<evidence type="ECO:0000313" key="3">
    <source>
        <dbReference type="Proteomes" id="UP000013015"/>
    </source>
</evidence>
<dbReference type="PATRIC" id="fig|888050.3.peg.1858"/>
<dbReference type="HOGENOM" id="CLU_020336_50_1_11"/>
<dbReference type="GO" id="GO:0003824">
    <property type="term" value="F:catalytic activity"/>
    <property type="evidence" value="ECO:0007669"/>
    <property type="project" value="UniProtKB-ARBA"/>
</dbReference>
<dbReference type="InterPro" id="IPR029058">
    <property type="entry name" value="AB_hydrolase_fold"/>
</dbReference>
<sequence length="273" mass="30289">MPQTLQERAYRTNSGDVAYWVDASANTDMPWLVFLPGLTADHTLFDAQMAHFSGKAKCLVWDAPAHGKSRPYPLDFSLDDYARILHGVLEAENVKGPVLVGQSLGGYVAQAFIDLYPGEAFGFVSIDSAPLKRKYYPTWEVKALRHTKSMYRSMPWSWLKSLGSWGVATTAEGKASMRSFMESYTKKEYVELAAHGYTMLADAVESGRAYDIDCPALLLCGEKDRAGDVKVFNRKWSAGESIPLVWVPDAGHNSNADNPSFVNSQIEQLMTTL</sequence>
<protein>
    <recommendedName>
        <fullName evidence="1">AB hydrolase-1 domain-containing protein</fullName>
    </recommendedName>
</protein>
<dbReference type="RefSeq" id="WP_005965035.1">
    <property type="nucleotide sequence ID" value="NZ_CP040505.1"/>
</dbReference>
<proteinExistence type="predicted"/>
<dbReference type="SUPFAM" id="SSF53474">
    <property type="entry name" value="alpha/beta-Hydrolases"/>
    <property type="match status" value="1"/>
</dbReference>
<dbReference type="eggNOG" id="COG2267">
    <property type="taxonomic scope" value="Bacteria"/>
</dbReference>
<dbReference type="Proteomes" id="UP000013015">
    <property type="component" value="Unassembled WGS sequence"/>
</dbReference>